<feature type="transmembrane region" description="Helical" evidence="1">
    <location>
        <begin position="38"/>
        <end position="66"/>
    </location>
</feature>
<protein>
    <submittedName>
        <fullName evidence="2">Uncharacterized protein</fullName>
    </submittedName>
</protein>
<name>R6TNP9_9FIRM</name>
<evidence type="ECO:0000313" key="2">
    <source>
        <dbReference type="EMBL" id="CDC75013.1"/>
    </source>
</evidence>
<comment type="caution">
    <text evidence="2">The sequence shown here is derived from an EMBL/GenBank/DDBJ whole genome shotgun (WGS) entry which is preliminary data.</text>
</comment>
<dbReference type="AlphaFoldDB" id="R6TNP9"/>
<gene>
    <name evidence="2" type="ORF">BN626_01918</name>
</gene>
<feature type="transmembrane region" description="Helical" evidence="1">
    <location>
        <begin position="12"/>
        <end position="32"/>
    </location>
</feature>
<keyword evidence="1" id="KW-1133">Transmembrane helix</keyword>
<evidence type="ECO:0000256" key="1">
    <source>
        <dbReference type="SAM" id="Phobius"/>
    </source>
</evidence>
<organism evidence="2 3">
    <name type="scientific">Agathobacter rectalis CAG:36</name>
    <dbReference type="NCBI Taxonomy" id="1263079"/>
    <lineage>
        <taxon>Bacteria</taxon>
        <taxon>Bacillati</taxon>
        <taxon>Bacillota</taxon>
        <taxon>Clostridia</taxon>
        <taxon>Lachnospirales</taxon>
        <taxon>Lachnospiraceae</taxon>
        <taxon>Agathobacter</taxon>
    </lineage>
</organism>
<dbReference type="Proteomes" id="UP000018162">
    <property type="component" value="Unassembled WGS sequence"/>
</dbReference>
<keyword evidence="1" id="KW-0472">Membrane</keyword>
<keyword evidence="1" id="KW-0812">Transmembrane</keyword>
<proteinExistence type="predicted"/>
<dbReference type="EMBL" id="CBFV010000094">
    <property type="protein sequence ID" value="CDC75013.1"/>
    <property type="molecule type" value="Genomic_DNA"/>
</dbReference>
<sequence length="139" mass="15678">MHEDNNPIGAWILYAFASFLLWIVLIFLKLLGVVRISWIGVILGLLWIPFLLMLIICGLAALIILIAHIKRKHRRKVTDRRIIQQTKAIGAWTPQAAGGRALELLAKEYGIRREAGETDRQLRGRIMEAAGSAGRQEDK</sequence>
<reference evidence="2" key="1">
    <citation type="submission" date="2012-11" db="EMBL/GenBank/DDBJ databases">
        <title>Dependencies among metagenomic species, viruses, plasmids and units of genetic variation.</title>
        <authorList>
            <person name="Nielsen H.B."/>
            <person name="Almeida M."/>
            <person name="Juncker A.S."/>
            <person name="Rasmussen S."/>
            <person name="Li J."/>
            <person name="Sunagawa S."/>
            <person name="Plichta D."/>
            <person name="Gautier L."/>
            <person name="Le Chatelier E."/>
            <person name="Peletier E."/>
            <person name="Bonde I."/>
            <person name="Nielsen T."/>
            <person name="Manichanh C."/>
            <person name="Arumugam M."/>
            <person name="Batto J."/>
            <person name="Santos M.B.Q.D."/>
            <person name="Blom N."/>
            <person name="Borruel N."/>
            <person name="Burgdorf K.S."/>
            <person name="Boumezbeur F."/>
            <person name="Casellas F."/>
            <person name="Dore J."/>
            <person name="Guarner F."/>
            <person name="Hansen T."/>
            <person name="Hildebrand F."/>
            <person name="Kaas R.S."/>
            <person name="Kennedy S."/>
            <person name="Kristiansen K."/>
            <person name="Kultima J.R."/>
            <person name="Leonard P."/>
            <person name="Levenez F."/>
            <person name="Lund O."/>
            <person name="Moumen B."/>
            <person name="Le Paslier D."/>
            <person name="Pons N."/>
            <person name="Pedersen O."/>
            <person name="Prifti E."/>
            <person name="Qin J."/>
            <person name="Raes J."/>
            <person name="Tap J."/>
            <person name="Tims S."/>
            <person name="Ussery D.W."/>
            <person name="Yamada T."/>
            <person name="MetaHit consortium"/>
            <person name="Renault P."/>
            <person name="Sicheritz-Ponten T."/>
            <person name="Bork P."/>
            <person name="Wang J."/>
            <person name="Brunak S."/>
            <person name="Ehrlich S.D."/>
        </authorList>
    </citation>
    <scope>NUCLEOTIDE SEQUENCE [LARGE SCALE GENOMIC DNA]</scope>
</reference>
<evidence type="ECO:0000313" key="3">
    <source>
        <dbReference type="Proteomes" id="UP000018162"/>
    </source>
</evidence>
<accession>R6TNP9</accession>